<sequence>MVKKKKAPFLKRLFPGSPVLRIIFVVVTLITAIVVVQNAYHYIRIRQQEAQLFQERDKLAQEKQELETKKEELEDPAKLEKKARDDLGLVKPGEVPYVR</sequence>
<keyword evidence="4 10" id="KW-0812">Transmembrane</keyword>
<evidence type="ECO:0000256" key="9">
    <source>
        <dbReference type="SAM" id="Coils"/>
    </source>
</evidence>
<dbReference type="PATRIC" id="fig|742743.3.peg.20"/>
<evidence type="ECO:0000256" key="10">
    <source>
        <dbReference type="SAM" id="Phobius"/>
    </source>
</evidence>
<dbReference type="GO" id="GO:0051301">
    <property type="term" value="P:cell division"/>
    <property type="evidence" value="ECO:0007669"/>
    <property type="project" value="UniProtKB-KW"/>
</dbReference>
<dbReference type="HOGENOM" id="CLU_134863_4_2_9"/>
<dbReference type="InterPro" id="IPR011922">
    <property type="entry name" value="Cell_div_FtsL"/>
</dbReference>
<dbReference type="Proteomes" id="UP000003277">
    <property type="component" value="Unassembled WGS sequence"/>
</dbReference>
<dbReference type="eggNOG" id="COG2919">
    <property type="taxonomic scope" value="Bacteria"/>
</dbReference>
<keyword evidence="2" id="KW-1003">Cell membrane</keyword>
<feature type="coiled-coil region" evidence="9">
    <location>
        <begin position="45"/>
        <end position="76"/>
    </location>
</feature>
<evidence type="ECO:0000256" key="8">
    <source>
        <dbReference type="NCBIfam" id="TIGR02209"/>
    </source>
</evidence>
<evidence type="ECO:0000256" key="2">
    <source>
        <dbReference type="ARBA" id="ARBA00022475"/>
    </source>
</evidence>
<evidence type="ECO:0000256" key="1">
    <source>
        <dbReference type="ARBA" id="ARBA00004401"/>
    </source>
</evidence>
<evidence type="ECO:0000256" key="3">
    <source>
        <dbReference type="ARBA" id="ARBA00022618"/>
    </source>
</evidence>
<keyword evidence="3 11" id="KW-0132">Cell division</keyword>
<dbReference type="STRING" id="742743.HMPREF9453_00018"/>
<evidence type="ECO:0000256" key="6">
    <source>
        <dbReference type="ARBA" id="ARBA00023136"/>
    </source>
</evidence>
<protein>
    <recommendedName>
        <fullName evidence="8">Cell division protein FtsL</fullName>
    </recommendedName>
</protein>
<dbReference type="GeneID" id="98911797"/>
<comment type="caution">
    <text evidence="11">The sequence shown here is derived from an EMBL/GenBank/DDBJ whole genome shotgun (WGS) entry which is preliminary data.</text>
</comment>
<dbReference type="InterPro" id="IPR007060">
    <property type="entry name" value="FtsL/DivIC"/>
</dbReference>
<dbReference type="Pfam" id="PF04977">
    <property type="entry name" value="DivIC"/>
    <property type="match status" value="1"/>
</dbReference>
<evidence type="ECO:0000256" key="4">
    <source>
        <dbReference type="ARBA" id="ARBA00022692"/>
    </source>
</evidence>
<keyword evidence="7" id="KW-0131">Cell cycle</keyword>
<organism evidence="11 12">
    <name type="scientific">Dialister succinatiphilus YIT 11850</name>
    <dbReference type="NCBI Taxonomy" id="742743"/>
    <lineage>
        <taxon>Bacteria</taxon>
        <taxon>Bacillati</taxon>
        <taxon>Bacillota</taxon>
        <taxon>Negativicutes</taxon>
        <taxon>Veillonellales</taxon>
        <taxon>Veillonellaceae</taxon>
        <taxon>Dialister</taxon>
    </lineage>
</organism>
<keyword evidence="6 10" id="KW-0472">Membrane</keyword>
<accession>H1CXD0</accession>
<keyword evidence="5 10" id="KW-1133">Transmembrane helix</keyword>
<dbReference type="AlphaFoldDB" id="H1CXD0"/>
<gene>
    <name evidence="11" type="ORF">HMPREF9453_00018</name>
</gene>
<reference evidence="11 12" key="1">
    <citation type="submission" date="2011-11" db="EMBL/GenBank/DDBJ databases">
        <title>The Genome Sequence of Dialister succinatiphilus YIT 11850.</title>
        <authorList>
            <consortium name="The Broad Institute Genome Sequencing Platform"/>
            <person name="Earl A."/>
            <person name="Ward D."/>
            <person name="Feldgarden M."/>
            <person name="Gevers D."/>
            <person name="Morotomi M."/>
            <person name="Young S.K."/>
            <person name="Zeng Q."/>
            <person name="Gargeya S."/>
            <person name="Fitzgerald M."/>
            <person name="Haas B."/>
            <person name="Abouelleil A."/>
            <person name="Alvarado L."/>
            <person name="Arachchi H.M."/>
            <person name="Berlin A."/>
            <person name="Brown A."/>
            <person name="Chapman S.B."/>
            <person name="Dunbar C."/>
            <person name="Gearin G."/>
            <person name="Goldberg J."/>
            <person name="Griggs A."/>
            <person name="Gujja S."/>
            <person name="Heiman D."/>
            <person name="Howarth C."/>
            <person name="Lui A."/>
            <person name="MacDonald P.J.P."/>
            <person name="Montmayeur A."/>
            <person name="Murphy C."/>
            <person name="Neiman D."/>
            <person name="Pearson M."/>
            <person name="Priest M."/>
            <person name="Roberts A."/>
            <person name="Saif S."/>
            <person name="Shea T."/>
            <person name="Sisk P."/>
            <person name="Stolte C."/>
            <person name="Sykes S."/>
            <person name="Wortman J."/>
            <person name="Nusbaum C."/>
            <person name="Birren B."/>
        </authorList>
    </citation>
    <scope>NUCLEOTIDE SEQUENCE [LARGE SCALE GENOMIC DNA]</scope>
    <source>
        <strain evidence="11 12">YIT 11850</strain>
    </source>
</reference>
<dbReference type="GO" id="GO:0005886">
    <property type="term" value="C:plasma membrane"/>
    <property type="evidence" value="ECO:0007669"/>
    <property type="project" value="UniProtKB-SubCell"/>
</dbReference>
<dbReference type="RefSeq" id="WP_008858525.1">
    <property type="nucleotide sequence ID" value="NZ_JH591187.1"/>
</dbReference>
<evidence type="ECO:0000256" key="7">
    <source>
        <dbReference type="ARBA" id="ARBA00023306"/>
    </source>
</evidence>
<keyword evidence="12" id="KW-1185">Reference proteome</keyword>
<dbReference type="NCBIfam" id="TIGR02209">
    <property type="entry name" value="ftsL_broad"/>
    <property type="match status" value="1"/>
</dbReference>
<dbReference type="EMBL" id="ADLT01000001">
    <property type="protein sequence ID" value="EHO63961.1"/>
    <property type="molecule type" value="Genomic_DNA"/>
</dbReference>
<comment type="subcellular location">
    <subcellularLocation>
        <location evidence="1">Cell membrane</location>
        <topology evidence="1">Single-pass type II membrane protein</topology>
    </subcellularLocation>
</comment>
<evidence type="ECO:0000313" key="12">
    <source>
        <dbReference type="Proteomes" id="UP000003277"/>
    </source>
</evidence>
<evidence type="ECO:0000256" key="5">
    <source>
        <dbReference type="ARBA" id="ARBA00022989"/>
    </source>
</evidence>
<keyword evidence="9" id="KW-0175">Coiled coil</keyword>
<evidence type="ECO:0000313" key="11">
    <source>
        <dbReference type="EMBL" id="EHO63961.1"/>
    </source>
</evidence>
<name>H1CXD0_9FIRM</name>
<proteinExistence type="predicted"/>
<feature type="transmembrane region" description="Helical" evidence="10">
    <location>
        <begin position="20"/>
        <end position="40"/>
    </location>
</feature>